<protein>
    <submittedName>
        <fullName evidence="1">Uncharacterized protein</fullName>
    </submittedName>
</protein>
<dbReference type="Proteomes" id="UP000580250">
    <property type="component" value="Unassembled WGS sequence"/>
</dbReference>
<comment type="caution">
    <text evidence="1">The sequence shown here is derived from an EMBL/GenBank/DDBJ whole genome shotgun (WGS) entry which is preliminary data.</text>
</comment>
<accession>A0A6V7XNL5</accession>
<evidence type="ECO:0000313" key="2">
    <source>
        <dbReference type="Proteomes" id="UP000580250"/>
    </source>
</evidence>
<dbReference type="EMBL" id="CAJEWN010001912">
    <property type="protein sequence ID" value="CAD2200852.1"/>
    <property type="molecule type" value="Genomic_DNA"/>
</dbReference>
<name>A0A6V7XNL5_MELEN</name>
<reference evidence="1 2" key="1">
    <citation type="submission" date="2020-08" db="EMBL/GenBank/DDBJ databases">
        <authorList>
            <person name="Koutsovoulos G."/>
            <person name="Danchin GJ E."/>
        </authorList>
    </citation>
    <scope>NUCLEOTIDE SEQUENCE [LARGE SCALE GENOMIC DNA]</scope>
</reference>
<organism evidence="1 2">
    <name type="scientific">Meloidogyne enterolobii</name>
    <name type="common">Root-knot nematode worm</name>
    <name type="synonym">Meloidogyne mayaguensis</name>
    <dbReference type="NCBI Taxonomy" id="390850"/>
    <lineage>
        <taxon>Eukaryota</taxon>
        <taxon>Metazoa</taxon>
        <taxon>Ecdysozoa</taxon>
        <taxon>Nematoda</taxon>
        <taxon>Chromadorea</taxon>
        <taxon>Rhabditida</taxon>
        <taxon>Tylenchina</taxon>
        <taxon>Tylenchomorpha</taxon>
        <taxon>Tylenchoidea</taxon>
        <taxon>Meloidogynidae</taxon>
        <taxon>Meloidogyninae</taxon>
        <taxon>Meloidogyne</taxon>
    </lineage>
</organism>
<gene>
    <name evidence="1" type="ORF">MENT_LOCUS54345</name>
</gene>
<proteinExistence type="predicted"/>
<sequence>MPRKRISNEVKDQVINDKPNLTIKQAAEKYGLSTGTIWNIYNKYDKQEAIVVHKTPIMNKTFVFDSPIASRTRNNKIKRINDALNFIPIDFEENDFNEVFIGCFENPVDMIDNPCAHQNDVVDLV</sequence>
<dbReference type="AlphaFoldDB" id="A0A6V7XNL5"/>
<evidence type="ECO:0000313" key="1">
    <source>
        <dbReference type="EMBL" id="CAD2200852.1"/>
    </source>
</evidence>